<feature type="compositionally biased region" description="Low complexity" evidence="1">
    <location>
        <begin position="250"/>
        <end position="271"/>
    </location>
</feature>
<proteinExistence type="predicted"/>
<evidence type="ECO:0000313" key="3">
    <source>
        <dbReference type="Proteomes" id="UP000298412"/>
    </source>
</evidence>
<dbReference type="Pfam" id="PF07722">
    <property type="entry name" value="Peptidase_C26"/>
    <property type="match status" value="1"/>
</dbReference>
<evidence type="ECO:0000313" key="2">
    <source>
        <dbReference type="EMBL" id="TFC10775.1"/>
    </source>
</evidence>
<dbReference type="InterPro" id="IPR011697">
    <property type="entry name" value="Peptidase_C26"/>
</dbReference>
<keyword evidence="2" id="KW-0378">Hydrolase</keyword>
<comment type="caution">
    <text evidence="2">The sequence shown here is derived from an EMBL/GenBank/DDBJ whole genome shotgun (WGS) entry which is preliminary data.</text>
</comment>
<dbReference type="EMBL" id="SOFP01000074">
    <property type="protein sequence ID" value="TFC10775.1"/>
    <property type="molecule type" value="Genomic_DNA"/>
</dbReference>
<dbReference type="CDD" id="cd01745">
    <property type="entry name" value="GATase1_2"/>
    <property type="match status" value="1"/>
</dbReference>
<keyword evidence="3" id="KW-1185">Reference proteome</keyword>
<dbReference type="Gene3D" id="3.40.50.880">
    <property type="match status" value="1"/>
</dbReference>
<dbReference type="PROSITE" id="PS51273">
    <property type="entry name" value="GATASE_TYPE_1"/>
    <property type="match status" value="1"/>
</dbReference>
<dbReference type="SUPFAM" id="SSF52317">
    <property type="entry name" value="Class I glutamine amidotransferase-like"/>
    <property type="match status" value="1"/>
</dbReference>
<dbReference type="PANTHER" id="PTHR43235">
    <property type="entry name" value="GLUTAMINE AMIDOTRANSFERASE PB2B2.05-RELATED"/>
    <property type="match status" value="1"/>
</dbReference>
<evidence type="ECO:0000256" key="1">
    <source>
        <dbReference type="SAM" id="MobiDB-lite"/>
    </source>
</evidence>
<dbReference type="OrthoDB" id="9813383at2"/>
<feature type="region of interest" description="Disordered" evidence="1">
    <location>
        <begin position="250"/>
        <end position="301"/>
    </location>
</feature>
<name>A0A4R8WM91_9MICO</name>
<dbReference type="InterPro" id="IPR029062">
    <property type="entry name" value="Class_I_gatase-like"/>
</dbReference>
<dbReference type="GO" id="GO:0033969">
    <property type="term" value="F:gamma-glutamyl-gamma-aminobutyrate hydrolase activity"/>
    <property type="evidence" value="ECO:0007669"/>
    <property type="project" value="TreeGrafter"/>
</dbReference>
<sequence>MSVSDLVPVRPLIGLTTYLEQSSTGVWDVPAAFLPRVYFDSVIRAGGIAVLLPPQPADPDSVGRVLDSLDGLVVTGGKDVDPARYGQAAHPATDEPRPDRDAWEDELLRQAIARELPFLGICRGAQLLNVALGGTLHQHLPDLVGHGGYQAGGGMFNTVDVRVEPESRLHTLFDALAGPHSVPVYHHQSIDALGDGLVVTARTDDGVIQAVELPAVPFGVAVQWHPEQVADDLRLFTGLVRAADRYRTGHNQTRHNQTQHNQTQHNQTQHDQTQHDQTQHDQTRHDQTRHDQTRHDRREPS</sequence>
<protein>
    <submittedName>
        <fullName evidence="2">Gamma-glutamyl-gamma-aminobutyrate hydrolase family protein</fullName>
    </submittedName>
</protein>
<dbReference type="PANTHER" id="PTHR43235:SF1">
    <property type="entry name" value="GLUTAMINE AMIDOTRANSFERASE PB2B2.05-RELATED"/>
    <property type="match status" value="1"/>
</dbReference>
<dbReference type="Proteomes" id="UP000298412">
    <property type="component" value="Unassembled WGS sequence"/>
</dbReference>
<dbReference type="InterPro" id="IPR044668">
    <property type="entry name" value="PuuD-like"/>
</dbReference>
<dbReference type="GO" id="GO:0006598">
    <property type="term" value="P:polyamine catabolic process"/>
    <property type="evidence" value="ECO:0007669"/>
    <property type="project" value="TreeGrafter"/>
</dbReference>
<dbReference type="GO" id="GO:0005829">
    <property type="term" value="C:cytosol"/>
    <property type="evidence" value="ECO:0007669"/>
    <property type="project" value="TreeGrafter"/>
</dbReference>
<dbReference type="RefSeq" id="WP_134568963.1">
    <property type="nucleotide sequence ID" value="NZ_SOFP01000074.1"/>
</dbReference>
<feature type="compositionally biased region" description="Basic and acidic residues" evidence="1">
    <location>
        <begin position="272"/>
        <end position="301"/>
    </location>
</feature>
<accession>A0A4R8WM91</accession>
<dbReference type="AlphaFoldDB" id="A0A4R8WM91"/>
<gene>
    <name evidence="2" type="ORF">E3O19_15115</name>
</gene>
<reference evidence="2 3" key="1">
    <citation type="submission" date="2019-03" db="EMBL/GenBank/DDBJ databases">
        <title>Genomics of glacier-inhabiting Cryobacterium strains.</title>
        <authorList>
            <person name="Liu Q."/>
            <person name="Xin Y.-H."/>
        </authorList>
    </citation>
    <scope>NUCLEOTIDE SEQUENCE [LARGE SCALE GENOMIC DNA]</scope>
    <source>
        <strain evidence="2 3">MDT1-3</strain>
    </source>
</reference>
<organism evidence="2 3">
    <name type="scientific">Cryobacterium algoritolerans</name>
    <dbReference type="NCBI Taxonomy" id="1259184"/>
    <lineage>
        <taxon>Bacteria</taxon>
        <taxon>Bacillati</taxon>
        <taxon>Actinomycetota</taxon>
        <taxon>Actinomycetes</taxon>
        <taxon>Micrococcales</taxon>
        <taxon>Microbacteriaceae</taxon>
        <taxon>Cryobacterium</taxon>
    </lineage>
</organism>